<dbReference type="InterPro" id="IPR009359">
    <property type="entry name" value="PaaB"/>
</dbReference>
<dbReference type="RefSeq" id="WP_274455328.1">
    <property type="nucleotide sequence ID" value="NZ_CP067097.1"/>
</dbReference>
<accession>A0ABT9XER8</accession>
<dbReference type="Proteomes" id="UP001232973">
    <property type="component" value="Unassembled WGS sequence"/>
</dbReference>
<reference evidence="1 2" key="1">
    <citation type="submission" date="2023-07" db="EMBL/GenBank/DDBJ databases">
        <title>Genomic Encyclopedia of Type Strains, Phase IV (KMG-IV): sequencing the most valuable type-strain genomes for metagenomic binning, comparative biology and taxonomic classification.</title>
        <authorList>
            <person name="Goeker M."/>
        </authorList>
    </citation>
    <scope>NUCLEOTIDE SEQUENCE [LARGE SCALE GENOMIC DNA]</scope>
    <source>
        <strain evidence="1 2">DSM 4006</strain>
    </source>
</reference>
<gene>
    <name evidence="1" type="ORF">J2S03_000499</name>
</gene>
<dbReference type="Gene3D" id="3.10.20.520">
    <property type="entry name" value="Phenylacetic acid degradation B"/>
    <property type="match status" value="1"/>
</dbReference>
<dbReference type="PIRSF" id="PIRSF030200">
    <property type="entry name" value="PaaB"/>
    <property type="match status" value="1"/>
</dbReference>
<dbReference type="Pfam" id="PF06243">
    <property type="entry name" value="PaaB"/>
    <property type="match status" value="1"/>
</dbReference>
<dbReference type="EMBL" id="JAUSTP010000002">
    <property type="protein sequence ID" value="MDQ0188687.1"/>
    <property type="molecule type" value="Genomic_DNA"/>
</dbReference>
<organism evidence="1 2">
    <name type="scientific">Alicyclobacillus cycloheptanicus</name>
    <dbReference type="NCBI Taxonomy" id="1457"/>
    <lineage>
        <taxon>Bacteria</taxon>
        <taxon>Bacillati</taxon>
        <taxon>Bacillota</taxon>
        <taxon>Bacilli</taxon>
        <taxon>Bacillales</taxon>
        <taxon>Alicyclobacillaceae</taxon>
        <taxon>Alicyclobacillus</taxon>
    </lineage>
</organism>
<sequence length="112" mass="12867">MADLAADATYEAYEVFVQYNALDPHVYVGSVLAASPDMALLVARENFLRRDKAVSLWVVPKQSISVKTSEDKDFFACEFDRDYRRVDGYADNARRWKAFKQKALHLEDIVKD</sequence>
<dbReference type="InterPro" id="IPR038693">
    <property type="entry name" value="PaaB_sf"/>
</dbReference>
<keyword evidence="2" id="KW-1185">Reference proteome</keyword>
<protein>
    <submittedName>
        <fullName evidence="1">Ring-1,2-phenylacetyl-CoA epoxidase subunit PaaB</fullName>
    </submittedName>
</protein>
<name>A0ABT9XER8_9BACL</name>
<comment type="caution">
    <text evidence="1">The sequence shown here is derived from an EMBL/GenBank/DDBJ whole genome shotgun (WGS) entry which is preliminary data.</text>
</comment>
<evidence type="ECO:0000313" key="1">
    <source>
        <dbReference type="EMBL" id="MDQ0188687.1"/>
    </source>
</evidence>
<evidence type="ECO:0000313" key="2">
    <source>
        <dbReference type="Proteomes" id="UP001232973"/>
    </source>
</evidence>
<proteinExistence type="predicted"/>